<keyword evidence="3" id="KW-1185">Reference proteome</keyword>
<evidence type="ECO:0000256" key="1">
    <source>
        <dbReference type="SAM" id="Phobius"/>
    </source>
</evidence>
<keyword evidence="1" id="KW-1133">Transmembrane helix</keyword>
<organism evidence="2 3">
    <name type="scientific">Tuber aestivum</name>
    <name type="common">summer truffle</name>
    <dbReference type="NCBI Taxonomy" id="59557"/>
    <lineage>
        <taxon>Eukaryota</taxon>
        <taxon>Fungi</taxon>
        <taxon>Dikarya</taxon>
        <taxon>Ascomycota</taxon>
        <taxon>Pezizomycotina</taxon>
        <taxon>Pezizomycetes</taxon>
        <taxon>Pezizales</taxon>
        <taxon>Tuberaceae</taxon>
        <taxon>Tuber</taxon>
    </lineage>
</organism>
<protein>
    <submittedName>
        <fullName evidence="2">Uncharacterized protein</fullName>
    </submittedName>
</protein>
<proteinExistence type="predicted"/>
<dbReference type="EMBL" id="LN890957">
    <property type="protein sequence ID" value="CUS14571.1"/>
    <property type="molecule type" value="Genomic_DNA"/>
</dbReference>
<keyword evidence="1" id="KW-0812">Transmembrane</keyword>
<dbReference type="Proteomes" id="UP001412239">
    <property type="component" value="Unassembled WGS sequence"/>
</dbReference>
<feature type="non-terminal residue" evidence="2">
    <location>
        <position position="124"/>
    </location>
</feature>
<feature type="transmembrane region" description="Helical" evidence="1">
    <location>
        <begin position="65"/>
        <end position="85"/>
    </location>
</feature>
<keyword evidence="1" id="KW-0472">Membrane</keyword>
<accession>A0A292Q661</accession>
<feature type="non-terminal residue" evidence="2">
    <location>
        <position position="1"/>
    </location>
</feature>
<reference evidence="2" key="1">
    <citation type="submission" date="2015-10" db="EMBL/GenBank/DDBJ databases">
        <authorList>
            <person name="Regsiter A."/>
            <person name="william w."/>
        </authorList>
    </citation>
    <scope>NUCLEOTIDE SEQUENCE</scope>
    <source>
        <strain evidence="2">Montdore</strain>
    </source>
</reference>
<evidence type="ECO:0000313" key="2">
    <source>
        <dbReference type="EMBL" id="CUS14571.1"/>
    </source>
</evidence>
<gene>
    <name evidence="2" type="ORF">GSTUAT00001302001</name>
</gene>
<dbReference type="AlphaFoldDB" id="A0A292Q661"/>
<name>A0A292Q661_9PEZI</name>
<sequence length="124" mass="13650">SPSTTSYYSFHTQYIVLVKSLGVQLFQVVMPAIPRSPIKTLLSQFNRRDYPENSGGHDSDGSSPVAIVGIVIAALTLLVGIMSLLSPRFRRWLSRLLPSRFANPYNTLQQVPRATLPGLEPAVP</sequence>
<evidence type="ECO:0000313" key="3">
    <source>
        <dbReference type="Proteomes" id="UP001412239"/>
    </source>
</evidence>